<dbReference type="Proteomes" id="UP000254893">
    <property type="component" value="Unassembled WGS sequence"/>
</dbReference>
<reference evidence="1 2" key="1">
    <citation type="submission" date="2018-06" db="EMBL/GenBank/DDBJ databases">
        <authorList>
            <consortium name="Pathogen Informatics"/>
            <person name="Doyle S."/>
        </authorList>
    </citation>
    <scope>NUCLEOTIDE SEQUENCE [LARGE SCALE GENOMIC DNA]</scope>
    <source>
        <strain evidence="1 2">NCTC11388</strain>
    </source>
</reference>
<dbReference type="AlphaFoldDB" id="A0A380CQD4"/>
<organism evidence="1 2">
    <name type="scientific">Sphingobacterium spiritivorum</name>
    <name type="common">Flavobacterium spiritivorum</name>
    <dbReference type="NCBI Taxonomy" id="258"/>
    <lineage>
        <taxon>Bacteria</taxon>
        <taxon>Pseudomonadati</taxon>
        <taxon>Bacteroidota</taxon>
        <taxon>Sphingobacteriia</taxon>
        <taxon>Sphingobacteriales</taxon>
        <taxon>Sphingobacteriaceae</taxon>
        <taxon>Sphingobacterium</taxon>
    </lineage>
</organism>
<accession>A0A380CQD4</accession>
<sequence>MPYVQQETKTWTQYFSITRPPVYTGLLFLEDSYKELRKPAKVKDAIVNNWQDQHGTERDLQSRKFETRTLTIPVMIEGNNETDFSIKHQTFFDFIVYAGYFDLKVQRTGRIYKLVYSDVSDYKDYYDHCTFNLILFDDYPQLKTPYA</sequence>
<dbReference type="EMBL" id="UGYW01000002">
    <property type="protein sequence ID" value="SUJ26554.1"/>
    <property type="molecule type" value="Genomic_DNA"/>
</dbReference>
<proteinExistence type="predicted"/>
<evidence type="ECO:0008006" key="3">
    <source>
        <dbReference type="Google" id="ProtNLM"/>
    </source>
</evidence>
<evidence type="ECO:0000313" key="2">
    <source>
        <dbReference type="Proteomes" id="UP000254893"/>
    </source>
</evidence>
<name>A0A380CQD4_SPHSI</name>
<evidence type="ECO:0000313" key="1">
    <source>
        <dbReference type="EMBL" id="SUJ26554.1"/>
    </source>
</evidence>
<protein>
    <recommendedName>
        <fullName evidence="3">Phage-related protein</fullName>
    </recommendedName>
</protein>
<gene>
    <name evidence="1" type="ORF">NCTC11388_03977</name>
</gene>